<keyword evidence="2" id="KW-1185">Reference proteome</keyword>
<organism evidence="1 2">
    <name type="scientific">Longispora fulva</name>
    <dbReference type="NCBI Taxonomy" id="619741"/>
    <lineage>
        <taxon>Bacteria</taxon>
        <taxon>Bacillati</taxon>
        <taxon>Actinomycetota</taxon>
        <taxon>Actinomycetes</taxon>
        <taxon>Micromonosporales</taxon>
        <taxon>Micromonosporaceae</taxon>
        <taxon>Longispora</taxon>
    </lineage>
</organism>
<sequence length="284" mass="30766">MTAEPDPDADQREWLRQRLRSAADALGVQLAGDPAFGAHLHAIGSRALTPEGAGRWLKLRYDLPGWGVADTWDGDQLADEIGVPKPHVHAWHTWADPDHPDIGLRADLMDLATGPALSTDMVLHEAPARTGAAWWGDLRAALDTIAAYPTRRQRQHPDEIGPILREYFAVDVDPGELDWATAHGDLHWGNLTGPRLEILDWDNLGTAPAGYDAATLLCTSLLLPDTAGRVHLELADLLDTPTGDVAQLLVAARLLSHIEHGDHADLEPALRAHASTVAGRLATR</sequence>
<evidence type="ECO:0000313" key="1">
    <source>
        <dbReference type="EMBL" id="MBG6140461.1"/>
    </source>
</evidence>
<gene>
    <name evidence="1" type="ORF">IW245_006655</name>
</gene>
<evidence type="ECO:0008006" key="3">
    <source>
        <dbReference type="Google" id="ProtNLM"/>
    </source>
</evidence>
<reference evidence="1" key="1">
    <citation type="submission" date="2020-11" db="EMBL/GenBank/DDBJ databases">
        <title>Sequencing the genomes of 1000 actinobacteria strains.</title>
        <authorList>
            <person name="Klenk H.-P."/>
        </authorList>
    </citation>
    <scope>NUCLEOTIDE SEQUENCE</scope>
    <source>
        <strain evidence="1">DSM 45356</strain>
    </source>
</reference>
<accession>A0A8J7GYD3</accession>
<dbReference type="AlphaFoldDB" id="A0A8J7GYD3"/>
<dbReference type="SUPFAM" id="SSF56112">
    <property type="entry name" value="Protein kinase-like (PK-like)"/>
    <property type="match status" value="1"/>
</dbReference>
<name>A0A8J7GYD3_9ACTN</name>
<protein>
    <recommendedName>
        <fullName evidence="3">Aminoglycoside phosphotransferase</fullName>
    </recommendedName>
</protein>
<dbReference type="Proteomes" id="UP000622552">
    <property type="component" value="Unassembled WGS sequence"/>
</dbReference>
<dbReference type="RefSeq" id="WP_197006999.1">
    <property type="nucleotide sequence ID" value="NZ_BONS01000005.1"/>
</dbReference>
<proteinExistence type="predicted"/>
<comment type="caution">
    <text evidence="1">The sequence shown here is derived from an EMBL/GenBank/DDBJ whole genome shotgun (WGS) entry which is preliminary data.</text>
</comment>
<dbReference type="EMBL" id="JADOUF010000001">
    <property type="protein sequence ID" value="MBG6140461.1"/>
    <property type="molecule type" value="Genomic_DNA"/>
</dbReference>
<dbReference type="InterPro" id="IPR011009">
    <property type="entry name" value="Kinase-like_dom_sf"/>
</dbReference>
<evidence type="ECO:0000313" key="2">
    <source>
        <dbReference type="Proteomes" id="UP000622552"/>
    </source>
</evidence>